<dbReference type="Gene3D" id="3.90.1150.10">
    <property type="entry name" value="Aspartate Aminotransferase, domain 1"/>
    <property type="match status" value="1"/>
</dbReference>
<comment type="similarity">
    <text evidence="3 9">Belongs to the trans-sulfuration enzymes family.</text>
</comment>
<dbReference type="PANTHER" id="PTHR11808:SF15">
    <property type="entry name" value="CYSTATHIONINE GAMMA-LYASE"/>
    <property type="match status" value="1"/>
</dbReference>
<proteinExistence type="inferred from homology"/>
<dbReference type="CDD" id="cd00614">
    <property type="entry name" value="CGS_like"/>
    <property type="match status" value="1"/>
</dbReference>
<dbReference type="GO" id="GO:0019343">
    <property type="term" value="P:cysteine biosynthetic process via cystathionine"/>
    <property type="evidence" value="ECO:0007669"/>
    <property type="project" value="TreeGrafter"/>
</dbReference>
<comment type="caution">
    <text evidence="10">The sequence shown here is derived from an EMBL/GenBank/DDBJ whole genome shotgun (WGS) entry which is preliminary data.</text>
</comment>
<dbReference type="InterPro" id="IPR015421">
    <property type="entry name" value="PyrdxlP-dep_Trfase_major"/>
</dbReference>
<feature type="modified residue" description="N6-(pyridoxal phosphate)lysine" evidence="8">
    <location>
        <position position="250"/>
    </location>
</feature>
<accession>A0A9Q1HBK2</accession>
<dbReference type="GO" id="GO:0030170">
    <property type="term" value="F:pyridoxal phosphate binding"/>
    <property type="evidence" value="ECO:0007669"/>
    <property type="project" value="InterPro"/>
</dbReference>
<reference evidence="10" key="1">
    <citation type="submission" date="2021-10" db="EMBL/GenBank/DDBJ databases">
        <title>Tropical sea cucumber genome reveals ecological adaptation and Cuvierian tubules defense mechanism.</title>
        <authorList>
            <person name="Chen T."/>
        </authorList>
    </citation>
    <scope>NUCLEOTIDE SEQUENCE</scope>
    <source>
        <strain evidence="10">Nanhai2018</strain>
        <tissue evidence="10">Muscle</tissue>
    </source>
</reference>
<dbReference type="FunFam" id="3.40.640.10:FF:000009">
    <property type="entry name" value="Cystathionine gamma-synthase homolog"/>
    <property type="match status" value="1"/>
</dbReference>
<dbReference type="EMBL" id="JAIZAY010000006">
    <property type="protein sequence ID" value="KAJ8040064.1"/>
    <property type="molecule type" value="Genomic_DNA"/>
</dbReference>
<dbReference type="InterPro" id="IPR015424">
    <property type="entry name" value="PyrdxlP-dep_Trfase"/>
</dbReference>
<dbReference type="OrthoDB" id="3512640at2759"/>
<dbReference type="EC" id="4.4.1.1" evidence="4"/>
<keyword evidence="5 8" id="KW-0663">Pyridoxal phosphate</keyword>
<evidence type="ECO:0000313" key="10">
    <source>
        <dbReference type="EMBL" id="KAJ8040064.1"/>
    </source>
</evidence>
<evidence type="ECO:0000256" key="2">
    <source>
        <dbReference type="ARBA" id="ARBA00005038"/>
    </source>
</evidence>
<sequence length="441" mass="48574">MICKRCLRVSFCIHSSRRAAGISYYKKLLFLKNIFVTNTCSRMASGDEVKGFPGFGTAAIHVGQDPDQWRSGALIPPISLSTTFKQRGPGDYPGGYDYSRAGNPTRDCMEKCYAALEGAKYALSFSSGLGATMSICHLLKSGDNIVAMDDLYGGTNRYFRRILANMGVSTTFVDATSVEKVIAAMQPNTKMVWLETPTNPLLRIVDIEAVVGVARKHKDVIVVVDNTFATPYCQRPLDFGADISMLSATKYINGHGDVVMGIAAMNDDSLYQRLQFIQFAGGACPSVFDCYLVNRGMKTLHVRMKQHFINAMQVAKHLQSHPRVESVIYPGLPEHPHHELYKKQMKGFSGMVTFKLKGTLENATTFLQKVKIFTLAESLGGFESLVDHPALMTHASVPPEQRKELGIDDTLLRLSVGIEDIEDIISDLDQALEAAVPDSLL</sequence>
<dbReference type="SUPFAM" id="SSF53383">
    <property type="entry name" value="PLP-dependent transferases"/>
    <property type="match status" value="1"/>
</dbReference>
<dbReference type="InterPro" id="IPR054542">
    <property type="entry name" value="Cys_met_metab_PP"/>
</dbReference>
<organism evidence="10 11">
    <name type="scientific">Holothuria leucospilota</name>
    <name type="common">Black long sea cucumber</name>
    <name type="synonym">Mertensiothuria leucospilota</name>
    <dbReference type="NCBI Taxonomy" id="206669"/>
    <lineage>
        <taxon>Eukaryota</taxon>
        <taxon>Metazoa</taxon>
        <taxon>Echinodermata</taxon>
        <taxon>Eleutherozoa</taxon>
        <taxon>Echinozoa</taxon>
        <taxon>Holothuroidea</taxon>
        <taxon>Aspidochirotacea</taxon>
        <taxon>Aspidochirotida</taxon>
        <taxon>Holothuriidae</taxon>
        <taxon>Holothuria</taxon>
    </lineage>
</organism>
<dbReference type="Pfam" id="PF01053">
    <property type="entry name" value="Cys_Met_Meta_PP"/>
    <property type="match status" value="1"/>
</dbReference>
<gene>
    <name evidence="10" type="ORF">HOLleu_14256</name>
</gene>
<keyword evidence="11" id="KW-1185">Reference proteome</keyword>
<dbReference type="InterPro" id="IPR015422">
    <property type="entry name" value="PyrdxlP-dep_Trfase_small"/>
</dbReference>
<evidence type="ECO:0000256" key="7">
    <source>
        <dbReference type="ARBA" id="ARBA00029853"/>
    </source>
</evidence>
<comment type="pathway">
    <text evidence="2">Amino-acid biosynthesis; L-cysteine biosynthesis; L-cysteine from L-homocysteine and L-serine: step 2/2.</text>
</comment>
<comment type="cofactor">
    <cofactor evidence="1 9">
        <name>pyridoxal 5'-phosphate</name>
        <dbReference type="ChEBI" id="CHEBI:597326"/>
    </cofactor>
</comment>
<keyword evidence="6" id="KW-0028">Amino-acid biosynthesis</keyword>
<dbReference type="PIRSF" id="PIRSF001434">
    <property type="entry name" value="CGS"/>
    <property type="match status" value="1"/>
</dbReference>
<dbReference type="Gene3D" id="3.40.640.10">
    <property type="entry name" value="Type I PLP-dependent aspartate aminotransferase-like (Major domain)"/>
    <property type="match status" value="1"/>
</dbReference>
<evidence type="ECO:0000256" key="5">
    <source>
        <dbReference type="ARBA" id="ARBA00022898"/>
    </source>
</evidence>
<dbReference type="PROSITE" id="PS00868">
    <property type="entry name" value="CYS_MET_METAB_PP"/>
    <property type="match status" value="1"/>
</dbReference>
<keyword evidence="6" id="KW-0198">Cysteine biosynthesis</keyword>
<dbReference type="GO" id="GO:0005737">
    <property type="term" value="C:cytoplasm"/>
    <property type="evidence" value="ECO:0007669"/>
    <property type="project" value="TreeGrafter"/>
</dbReference>
<dbReference type="PANTHER" id="PTHR11808">
    <property type="entry name" value="TRANS-SULFURATION ENZYME FAMILY MEMBER"/>
    <property type="match status" value="1"/>
</dbReference>
<dbReference type="InterPro" id="IPR000277">
    <property type="entry name" value="Cys/Met-Metab_PyrdxlP-dep_enz"/>
</dbReference>
<dbReference type="GO" id="GO:0019346">
    <property type="term" value="P:transsulfuration"/>
    <property type="evidence" value="ECO:0007669"/>
    <property type="project" value="InterPro"/>
</dbReference>
<evidence type="ECO:0000256" key="4">
    <source>
        <dbReference type="ARBA" id="ARBA00012085"/>
    </source>
</evidence>
<dbReference type="FunFam" id="3.90.1150.10:FF:000008">
    <property type="entry name" value="Cystathionine gamma-synthase"/>
    <property type="match status" value="1"/>
</dbReference>
<dbReference type="AlphaFoldDB" id="A0A9Q1HBK2"/>
<evidence type="ECO:0000256" key="3">
    <source>
        <dbReference type="ARBA" id="ARBA00009077"/>
    </source>
</evidence>
<evidence type="ECO:0000256" key="1">
    <source>
        <dbReference type="ARBA" id="ARBA00001933"/>
    </source>
</evidence>
<protein>
    <recommendedName>
        <fullName evidence="4">cystathionine gamma-lyase</fullName>
        <ecNumber evidence="4">4.4.1.1</ecNumber>
    </recommendedName>
    <alternativeName>
        <fullName evidence="7">Gamma-cystathionase</fullName>
    </alternativeName>
</protein>
<evidence type="ECO:0000313" key="11">
    <source>
        <dbReference type="Proteomes" id="UP001152320"/>
    </source>
</evidence>
<dbReference type="Proteomes" id="UP001152320">
    <property type="component" value="Chromosome 6"/>
</dbReference>
<evidence type="ECO:0000256" key="9">
    <source>
        <dbReference type="RuleBase" id="RU362118"/>
    </source>
</evidence>
<dbReference type="GO" id="GO:0004123">
    <property type="term" value="F:cystathionine gamma-lyase activity"/>
    <property type="evidence" value="ECO:0007669"/>
    <property type="project" value="TreeGrafter"/>
</dbReference>
<name>A0A9Q1HBK2_HOLLE</name>
<evidence type="ECO:0000256" key="8">
    <source>
        <dbReference type="PIRSR" id="PIRSR001434-2"/>
    </source>
</evidence>
<evidence type="ECO:0000256" key="6">
    <source>
        <dbReference type="ARBA" id="ARBA00023192"/>
    </source>
</evidence>